<name>A0AAD8PVK3_9PEZI</name>
<evidence type="ECO:0000313" key="3">
    <source>
        <dbReference type="Proteomes" id="UP001230504"/>
    </source>
</evidence>
<evidence type="ECO:0000313" key="2">
    <source>
        <dbReference type="EMBL" id="KAK1580757.1"/>
    </source>
</evidence>
<dbReference type="Proteomes" id="UP001230504">
    <property type="component" value="Unassembled WGS sequence"/>
</dbReference>
<gene>
    <name evidence="2" type="ORF">LY79DRAFT_560831</name>
</gene>
<comment type="caution">
    <text evidence="2">The sequence shown here is derived from an EMBL/GenBank/DDBJ whole genome shotgun (WGS) entry which is preliminary data.</text>
</comment>
<accession>A0AAD8PVK3</accession>
<feature type="region of interest" description="Disordered" evidence="1">
    <location>
        <begin position="1"/>
        <end position="36"/>
    </location>
</feature>
<keyword evidence="3" id="KW-1185">Reference proteome</keyword>
<sequence length="94" mass="10143">MSGAFTVFSRHPSQFRDRRPATGDRRHCGSGSSVGFQESAPRAVYQTKISLSANSVRFTSTASTTTHPALRTPPMAGRSAPYPPRLFVTSITAD</sequence>
<evidence type="ECO:0000256" key="1">
    <source>
        <dbReference type="SAM" id="MobiDB-lite"/>
    </source>
</evidence>
<dbReference type="RefSeq" id="XP_060411774.1">
    <property type="nucleotide sequence ID" value="XM_060558363.1"/>
</dbReference>
<dbReference type="EMBL" id="JAHLJV010000052">
    <property type="protein sequence ID" value="KAK1580757.1"/>
    <property type="molecule type" value="Genomic_DNA"/>
</dbReference>
<proteinExistence type="predicted"/>
<dbReference type="GeneID" id="85442603"/>
<feature type="compositionally biased region" description="Basic and acidic residues" evidence="1">
    <location>
        <begin position="14"/>
        <end position="27"/>
    </location>
</feature>
<feature type="region of interest" description="Disordered" evidence="1">
    <location>
        <begin position="60"/>
        <end position="83"/>
    </location>
</feature>
<reference evidence="2" key="1">
    <citation type="submission" date="2021-06" db="EMBL/GenBank/DDBJ databases">
        <title>Comparative genomics, transcriptomics and evolutionary studies reveal genomic signatures of adaptation to plant cell wall in hemibiotrophic fungi.</title>
        <authorList>
            <consortium name="DOE Joint Genome Institute"/>
            <person name="Baroncelli R."/>
            <person name="Diaz J.F."/>
            <person name="Benocci T."/>
            <person name="Peng M."/>
            <person name="Battaglia E."/>
            <person name="Haridas S."/>
            <person name="Andreopoulos W."/>
            <person name="Labutti K."/>
            <person name="Pangilinan J."/>
            <person name="Floch G.L."/>
            <person name="Makela M.R."/>
            <person name="Henrissat B."/>
            <person name="Grigoriev I.V."/>
            <person name="Crouch J.A."/>
            <person name="De Vries R.P."/>
            <person name="Sukno S.A."/>
            <person name="Thon M.R."/>
        </authorList>
    </citation>
    <scope>NUCLEOTIDE SEQUENCE</scope>
    <source>
        <strain evidence="2">CBS 125086</strain>
    </source>
</reference>
<organism evidence="2 3">
    <name type="scientific">Colletotrichum navitas</name>
    <dbReference type="NCBI Taxonomy" id="681940"/>
    <lineage>
        <taxon>Eukaryota</taxon>
        <taxon>Fungi</taxon>
        <taxon>Dikarya</taxon>
        <taxon>Ascomycota</taxon>
        <taxon>Pezizomycotina</taxon>
        <taxon>Sordariomycetes</taxon>
        <taxon>Hypocreomycetidae</taxon>
        <taxon>Glomerellales</taxon>
        <taxon>Glomerellaceae</taxon>
        <taxon>Colletotrichum</taxon>
        <taxon>Colletotrichum graminicola species complex</taxon>
    </lineage>
</organism>
<protein>
    <submittedName>
        <fullName evidence="2">Uncharacterized protein</fullName>
    </submittedName>
</protein>
<dbReference type="AlphaFoldDB" id="A0AAD8PVK3"/>